<dbReference type="RefSeq" id="WP_116273671.1">
    <property type="nucleotide sequence ID" value="NZ_KZ859521.1"/>
</dbReference>
<dbReference type="EMBL" id="NAOO01000017">
    <property type="protein sequence ID" value="RFB92989.1"/>
    <property type="molecule type" value="Genomic_DNA"/>
</dbReference>
<organism evidence="2 3">
    <name type="scientific">Rhizobium leguminosarum bv. trifolii</name>
    <dbReference type="NCBI Taxonomy" id="386"/>
    <lineage>
        <taxon>Bacteria</taxon>
        <taxon>Pseudomonadati</taxon>
        <taxon>Pseudomonadota</taxon>
        <taxon>Alphaproteobacteria</taxon>
        <taxon>Hyphomicrobiales</taxon>
        <taxon>Rhizobiaceae</taxon>
        <taxon>Rhizobium/Agrobacterium group</taxon>
        <taxon>Rhizobium</taxon>
    </lineage>
</organism>
<evidence type="ECO:0000313" key="3">
    <source>
        <dbReference type="Proteomes" id="UP000256748"/>
    </source>
</evidence>
<accession>A0A3E1BJ04</accession>
<comment type="caution">
    <text evidence="2">The sequence shown here is derived from an EMBL/GenBank/DDBJ whole genome shotgun (WGS) entry which is preliminary data.</text>
</comment>
<protein>
    <submittedName>
        <fullName evidence="2">Acyl-CoA synthetase</fullName>
    </submittedName>
</protein>
<dbReference type="Proteomes" id="UP000256748">
    <property type="component" value="Unassembled WGS sequence"/>
</dbReference>
<dbReference type="InterPro" id="IPR025496">
    <property type="entry name" value="DUF4387"/>
</dbReference>
<name>A0A3E1BJ04_RHILT</name>
<feature type="domain" description="DUF4387" evidence="1">
    <location>
        <begin position="4"/>
        <end position="101"/>
    </location>
</feature>
<sequence>MIRLVDVATVIRSKNAGPYELTLDVIFKDSTWFRRARDGAWINEELIARLYGVPRSDVFAVIAFEPANAIKATIRRPRVSAAIGETDVYGAQQHAPLLSLEFDDVEQG</sequence>
<evidence type="ECO:0000313" key="2">
    <source>
        <dbReference type="EMBL" id="RFB92989.1"/>
    </source>
</evidence>
<dbReference type="AlphaFoldDB" id="A0A3E1BJ04"/>
<reference evidence="2 3" key="1">
    <citation type="submission" date="2017-03" db="EMBL/GenBank/DDBJ databases">
        <title>Genome analysis of Rhizobial strains effectives or ineffectives for nitrogen fixation isolated from bean seeds.</title>
        <authorList>
            <person name="Peralta H."/>
            <person name="Aguilar-Vera A."/>
            <person name="Mora Y."/>
            <person name="Vargas-Lagunas C."/>
            <person name="Girard L."/>
            <person name="Mora J."/>
        </authorList>
    </citation>
    <scope>NUCLEOTIDE SEQUENCE [LARGE SCALE GENOMIC DNA]</scope>
    <source>
        <strain evidence="2 3">CCGM5</strain>
    </source>
</reference>
<evidence type="ECO:0000259" key="1">
    <source>
        <dbReference type="Pfam" id="PF14330"/>
    </source>
</evidence>
<proteinExistence type="predicted"/>
<dbReference type="Pfam" id="PF14330">
    <property type="entry name" value="DUF4387"/>
    <property type="match status" value="1"/>
</dbReference>
<gene>
    <name evidence="2" type="ORF">B5K10_13525</name>
</gene>